<accession>A0ACC2V6F6</accession>
<name>A0ACC2V6F6_9TREE</name>
<dbReference type="EMBL" id="JASBWS010000135">
    <property type="protein sequence ID" value="KAJ9094668.1"/>
    <property type="molecule type" value="Genomic_DNA"/>
</dbReference>
<proteinExistence type="predicted"/>
<reference evidence="1" key="1">
    <citation type="submission" date="2023-04" db="EMBL/GenBank/DDBJ databases">
        <title>Draft Genome sequencing of Naganishia species isolated from polar environments using Oxford Nanopore Technology.</title>
        <authorList>
            <person name="Leo P."/>
            <person name="Venkateswaran K."/>
        </authorList>
    </citation>
    <scope>NUCLEOTIDE SEQUENCE</scope>
    <source>
        <strain evidence="1">MNA-CCFEE 5262</strain>
    </source>
</reference>
<protein>
    <submittedName>
        <fullName evidence="1">Uncharacterized protein</fullName>
    </submittedName>
</protein>
<keyword evidence="2" id="KW-1185">Reference proteome</keyword>
<sequence length="253" mass="25177">MFAKSLFTVLPLLSAISTLVSADVVPTSPDGSTVVRVGAKAEALWTKDSNGNWTDVTVKLMTGDNFNMVEVATLAENVDGTSTTSLEWTVPEVFPTSKIYFLQFSADPVTTPQWTTRFTIAGADGSTTDPTNSTQPGGAAIPWGTGMLIGGNSTISSSTSSNSTGAVTSSSSTMISSTSSSSSVSSASMTTSVRAAAATSDSATPVASSASRSASGSAAAAAASTSASSGATSVQVAGGLVAFVGFVAGFMVI</sequence>
<evidence type="ECO:0000313" key="1">
    <source>
        <dbReference type="EMBL" id="KAJ9094668.1"/>
    </source>
</evidence>
<dbReference type="Proteomes" id="UP001230649">
    <property type="component" value="Unassembled WGS sequence"/>
</dbReference>
<organism evidence="1 2">
    <name type="scientific">Naganishia adeliensis</name>
    <dbReference type="NCBI Taxonomy" id="92952"/>
    <lineage>
        <taxon>Eukaryota</taxon>
        <taxon>Fungi</taxon>
        <taxon>Dikarya</taxon>
        <taxon>Basidiomycota</taxon>
        <taxon>Agaricomycotina</taxon>
        <taxon>Tremellomycetes</taxon>
        <taxon>Filobasidiales</taxon>
        <taxon>Filobasidiaceae</taxon>
        <taxon>Naganishia</taxon>
    </lineage>
</organism>
<gene>
    <name evidence="1" type="ORF">QFC20_006849</name>
</gene>
<comment type="caution">
    <text evidence="1">The sequence shown here is derived from an EMBL/GenBank/DDBJ whole genome shotgun (WGS) entry which is preliminary data.</text>
</comment>
<evidence type="ECO:0000313" key="2">
    <source>
        <dbReference type="Proteomes" id="UP001230649"/>
    </source>
</evidence>